<dbReference type="SUPFAM" id="SSF74650">
    <property type="entry name" value="Galactose mutarotase-like"/>
    <property type="match status" value="1"/>
</dbReference>
<dbReference type="RefSeq" id="WP_289444508.1">
    <property type="nucleotide sequence ID" value="NZ_JAUCGR010000001.1"/>
</dbReference>
<evidence type="ECO:0000313" key="1">
    <source>
        <dbReference type="EMBL" id="MDM7829972.1"/>
    </source>
</evidence>
<organism evidence="1 2">
    <name type="scientific">Cellulomonas edaphi</name>
    <dbReference type="NCBI Taxonomy" id="3053468"/>
    <lineage>
        <taxon>Bacteria</taxon>
        <taxon>Bacillati</taxon>
        <taxon>Actinomycetota</taxon>
        <taxon>Actinomycetes</taxon>
        <taxon>Micrococcales</taxon>
        <taxon>Cellulomonadaceae</taxon>
        <taxon>Cellulomonas</taxon>
    </lineage>
</organism>
<protein>
    <submittedName>
        <fullName evidence="1">Aldose epimerase</fullName>
    </submittedName>
</protein>
<name>A0ABT7S4M0_9CELL</name>
<proteinExistence type="predicted"/>
<gene>
    <name evidence="1" type="ORF">QRT05_01380</name>
</gene>
<dbReference type="Proteomes" id="UP001321453">
    <property type="component" value="Unassembled WGS sequence"/>
</dbReference>
<accession>A0ABT7S4M0</accession>
<keyword evidence="2" id="KW-1185">Reference proteome</keyword>
<dbReference type="Pfam" id="PF01263">
    <property type="entry name" value="Aldose_epim"/>
    <property type="match status" value="1"/>
</dbReference>
<comment type="caution">
    <text evidence="1">The sequence shown here is derived from an EMBL/GenBank/DDBJ whole genome shotgun (WGS) entry which is preliminary data.</text>
</comment>
<dbReference type="InterPro" id="IPR011013">
    <property type="entry name" value="Gal_mutarotase_sf_dom"/>
</dbReference>
<dbReference type="Gene3D" id="2.70.98.10">
    <property type="match status" value="1"/>
</dbReference>
<evidence type="ECO:0000313" key="2">
    <source>
        <dbReference type="Proteomes" id="UP001321453"/>
    </source>
</evidence>
<reference evidence="1 2" key="1">
    <citation type="submission" date="2023-06" db="EMBL/GenBank/DDBJ databases">
        <title>Cellulomonas sp. MW9 Whole genome sequence.</title>
        <authorList>
            <person name="Park S."/>
        </authorList>
    </citation>
    <scope>NUCLEOTIDE SEQUENCE [LARGE SCALE GENOMIC DNA]</scope>
    <source>
        <strain evidence="1 2">MW9</strain>
    </source>
</reference>
<dbReference type="EMBL" id="JAUCGR010000001">
    <property type="protein sequence ID" value="MDM7829972.1"/>
    <property type="molecule type" value="Genomic_DNA"/>
</dbReference>
<dbReference type="InterPro" id="IPR008183">
    <property type="entry name" value="Aldose_1/G6P_1-epimerase"/>
</dbReference>
<dbReference type="InterPro" id="IPR014718">
    <property type="entry name" value="GH-type_carb-bd"/>
</dbReference>
<sequence length="304" mass="32774">MTLRNERWEVDVLPGVGASLAAGRIRTADGVWRDLLRPTPLASRGNPERCASFPMLPWSNRIRRGELPFGGHVWQLQRNGADGTAIHGAVRHSPWTVASLADDRVVLEMASSDQVGVNFPWHFRARIVYAVVDGSLTVTTTLQNTDVDPFPAGFGHHPYFQRVLAPVGERTAGPDPLLHVPAGHGYALDAGIATGAAGEVPARADYRSPRALGEAFVDDVLTDLTGATRLTYPGEEPVHVDLEADPDYGHLVVYVPRRRSYFAVEPVTHVNGGFALHAAGVEGTGVFVLQPGQARTAAFSVTVR</sequence>